<dbReference type="Gene3D" id="1.10.357.10">
    <property type="entry name" value="Tetracycline Repressor, domain 2"/>
    <property type="match status" value="1"/>
</dbReference>
<dbReference type="Gene3D" id="1.10.10.60">
    <property type="entry name" value="Homeodomain-like"/>
    <property type="match status" value="1"/>
</dbReference>
<keyword evidence="3 5" id="KW-0238">DNA-binding</keyword>
<dbReference type="PROSITE" id="PS50977">
    <property type="entry name" value="HTH_TETR_2"/>
    <property type="match status" value="1"/>
</dbReference>
<dbReference type="PANTHER" id="PTHR30055">
    <property type="entry name" value="HTH-TYPE TRANSCRIPTIONAL REGULATOR RUTR"/>
    <property type="match status" value="1"/>
</dbReference>
<evidence type="ECO:0000256" key="5">
    <source>
        <dbReference type="PROSITE-ProRule" id="PRU00335"/>
    </source>
</evidence>
<keyword evidence="1" id="KW-0678">Repressor</keyword>
<reference evidence="7 8" key="1">
    <citation type="submission" date="2020-07" db="EMBL/GenBank/DDBJ databases">
        <title>Sequencing the genomes of 1000 actinobacteria strains.</title>
        <authorList>
            <person name="Klenk H.-P."/>
        </authorList>
    </citation>
    <scope>NUCLEOTIDE SEQUENCE [LARGE SCALE GENOMIC DNA]</scope>
    <source>
        <strain evidence="7 8">DSM 26341</strain>
    </source>
</reference>
<proteinExistence type="predicted"/>
<dbReference type="PRINTS" id="PR00400">
    <property type="entry name" value="TETREPRESSOR"/>
</dbReference>
<dbReference type="Pfam" id="PF02909">
    <property type="entry name" value="TetR_C_1"/>
    <property type="match status" value="1"/>
</dbReference>
<dbReference type="InterPro" id="IPR003012">
    <property type="entry name" value="Tet_transcr_reg_TetR"/>
</dbReference>
<dbReference type="Proteomes" id="UP000539111">
    <property type="component" value="Unassembled WGS sequence"/>
</dbReference>
<evidence type="ECO:0000256" key="1">
    <source>
        <dbReference type="ARBA" id="ARBA00022491"/>
    </source>
</evidence>
<dbReference type="GO" id="GO:0000976">
    <property type="term" value="F:transcription cis-regulatory region binding"/>
    <property type="evidence" value="ECO:0007669"/>
    <property type="project" value="TreeGrafter"/>
</dbReference>
<protein>
    <submittedName>
        <fullName evidence="7">AcrR family transcriptional regulator</fullName>
    </submittedName>
</protein>
<feature type="DNA-binding region" description="H-T-H motif" evidence="5">
    <location>
        <begin position="31"/>
        <end position="50"/>
    </location>
</feature>
<evidence type="ECO:0000259" key="6">
    <source>
        <dbReference type="PROSITE" id="PS50977"/>
    </source>
</evidence>
<dbReference type="InterPro" id="IPR009057">
    <property type="entry name" value="Homeodomain-like_sf"/>
</dbReference>
<dbReference type="EMBL" id="JACBZP010000001">
    <property type="protein sequence ID" value="NYI66311.1"/>
    <property type="molecule type" value="Genomic_DNA"/>
</dbReference>
<evidence type="ECO:0000256" key="3">
    <source>
        <dbReference type="ARBA" id="ARBA00023125"/>
    </source>
</evidence>
<evidence type="ECO:0000313" key="7">
    <source>
        <dbReference type="EMBL" id="NYI66311.1"/>
    </source>
</evidence>
<dbReference type="GO" id="GO:0045892">
    <property type="term" value="P:negative regulation of DNA-templated transcription"/>
    <property type="evidence" value="ECO:0007669"/>
    <property type="project" value="InterPro"/>
</dbReference>
<dbReference type="PANTHER" id="PTHR30055:SF151">
    <property type="entry name" value="TRANSCRIPTIONAL REGULATORY PROTEIN"/>
    <property type="match status" value="1"/>
</dbReference>
<accession>A0A7Z0CZG8</accession>
<gene>
    <name evidence="7" type="ORF">BJY26_000617</name>
</gene>
<keyword evidence="8" id="KW-1185">Reference proteome</keyword>
<dbReference type="Pfam" id="PF00440">
    <property type="entry name" value="TetR_N"/>
    <property type="match status" value="1"/>
</dbReference>
<keyword evidence="2" id="KW-0805">Transcription regulation</keyword>
<dbReference type="InterPro" id="IPR050109">
    <property type="entry name" value="HTH-type_TetR-like_transc_reg"/>
</dbReference>
<dbReference type="AlphaFoldDB" id="A0A7Z0CZG8"/>
<sequence length="224" mass="24839">MSRNPRGSLTADRIVTECLALLDEAGPAGLTFRKIGAKLGADPTAIYRHFRNKDELILALMDHLIGQGLDGFEPYDDWRETLRDLAWRTRRVYLAHPHAAVLGTIRVTRREGEMRIVEIILRTLASAGFDDEEAARLYRVLDDLTLAFAGLDAGFRILDAEQRAKDEGAWSTEYAAADPKTFPNIARSARHLATIDEDSTFGLALDLTIDAISARAAEQMANSQ</sequence>
<evidence type="ECO:0000313" key="8">
    <source>
        <dbReference type="Proteomes" id="UP000539111"/>
    </source>
</evidence>
<dbReference type="InterPro" id="IPR001647">
    <property type="entry name" value="HTH_TetR"/>
</dbReference>
<dbReference type="InterPro" id="IPR004111">
    <property type="entry name" value="Repressor_TetR_C"/>
</dbReference>
<comment type="caution">
    <text evidence="7">The sequence shown here is derived from an EMBL/GenBank/DDBJ whole genome shotgun (WGS) entry which is preliminary data.</text>
</comment>
<dbReference type="SUPFAM" id="SSF46689">
    <property type="entry name" value="Homeodomain-like"/>
    <property type="match status" value="1"/>
</dbReference>
<keyword evidence="4" id="KW-0804">Transcription</keyword>
<dbReference type="SUPFAM" id="SSF48498">
    <property type="entry name" value="Tetracyclin repressor-like, C-terminal domain"/>
    <property type="match status" value="1"/>
</dbReference>
<evidence type="ECO:0000256" key="4">
    <source>
        <dbReference type="ARBA" id="ARBA00023163"/>
    </source>
</evidence>
<name>A0A7Z0CZG8_9MICO</name>
<dbReference type="InterPro" id="IPR036271">
    <property type="entry name" value="Tet_transcr_reg_TetR-rel_C_sf"/>
</dbReference>
<organism evidence="7 8">
    <name type="scientific">Spelaeicoccus albus</name>
    <dbReference type="NCBI Taxonomy" id="1280376"/>
    <lineage>
        <taxon>Bacteria</taxon>
        <taxon>Bacillati</taxon>
        <taxon>Actinomycetota</taxon>
        <taxon>Actinomycetes</taxon>
        <taxon>Micrococcales</taxon>
        <taxon>Brevibacteriaceae</taxon>
        <taxon>Spelaeicoccus</taxon>
    </lineage>
</organism>
<dbReference type="RefSeq" id="WP_179425558.1">
    <property type="nucleotide sequence ID" value="NZ_JACBZP010000001.1"/>
</dbReference>
<feature type="domain" description="HTH tetR-type" evidence="6">
    <location>
        <begin position="8"/>
        <end position="68"/>
    </location>
</feature>
<dbReference type="GO" id="GO:0046677">
    <property type="term" value="P:response to antibiotic"/>
    <property type="evidence" value="ECO:0007669"/>
    <property type="project" value="InterPro"/>
</dbReference>
<dbReference type="GO" id="GO:0003700">
    <property type="term" value="F:DNA-binding transcription factor activity"/>
    <property type="evidence" value="ECO:0007669"/>
    <property type="project" value="TreeGrafter"/>
</dbReference>
<evidence type="ECO:0000256" key="2">
    <source>
        <dbReference type="ARBA" id="ARBA00023015"/>
    </source>
</evidence>